<evidence type="ECO:0000313" key="7">
    <source>
        <dbReference type="Proteomes" id="UP000436088"/>
    </source>
</evidence>
<dbReference type="PANTHER" id="PTHR35501:SF3">
    <property type="entry name" value="PROTEIN YY1"/>
    <property type="match status" value="1"/>
</dbReference>
<protein>
    <submittedName>
        <fullName evidence="6">Stamen-specific protein FIL1</fullName>
    </submittedName>
</protein>
<reference evidence="6" key="1">
    <citation type="submission" date="2019-09" db="EMBL/GenBank/DDBJ databases">
        <title>Draft genome information of white flower Hibiscus syriacus.</title>
        <authorList>
            <person name="Kim Y.-M."/>
        </authorList>
    </citation>
    <scope>NUCLEOTIDE SEQUENCE [LARGE SCALE GENOMIC DNA]</scope>
    <source>
        <strain evidence="6">YM2019G1</strain>
    </source>
</reference>
<dbReference type="Gene3D" id="1.10.110.10">
    <property type="entry name" value="Plant lipid-transfer and hydrophobic proteins"/>
    <property type="match status" value="1"/>
</dbReference>
<dbReference type="GO" id="GO:0005576">
    <property type="term" value="C:extracellular region"/>
    <property type="evidence" value="ECO:0007669"/>
    <property type="project" value="UniProtKB-SubCell"/>
</dbReference>
<evidence type="ECO:0000256" key="1">
    <source>
        <dbReference type="ARBA" id="ARBA00004613"/>
    </source>
</evidence>
<dbReference type="PANTHER" id="PTHR35501">
    <property type="entry name" value="PROTEIN YY1"/>
    <property type="match status" value="1"/>
</dbReference>
<feature type="domain" description="Bifunctional inhibitor/plant lipid transfer protein/seed storage helical" evidence="5">
    <location>
        <begin position="39"/>
        <end position="99"/>
    </location>
</feature>
<dbReference type="SMART" id="SM00499">
    <property type="entry name" value="AAI"/>
    <property type="match status" value="1"/>
</dbReference>
<accession>A0A6A2ZQF8</accession>
<dbReference type="SUPFAM" id="SSF47699">
    <property type="entry name" value="Bifunctional inhibitor/lipid-transfer protein/seed storage 2S albumin"/>
    <property type="match status" value="1"/>
</dbReference>
<comment type="caution">
    <text evidence="6">The sequence shown here is derived from an EMBL/GenBank/DDBJ whole genome shotgun (WGS) entry which is preliminary data.</text>
</comment>
<organism evidence="6 7">
    <name type="scientific">Hibiscus syriacus</name>
    <name type="common">Rose of Sharon</name>
    <dbReference type="NCBI Taxonomy" id="106335"/>
    <lineage>
        <taxon>Eukaryota</taxon>
        <taxon>Viridiplantae</taxon>
        <taxon>Streptophyta</taxon>
        <taxon>Embryophyta</taxon>
        <taxon>Tracheophyta</taxon>
        <taxon>Spermatophyta</taxon>
        <taxon>Magnoliopsida</taxon>
        <taxon>eudicotyledons</taxon>
        <taxon>Gunneridae</taxon>
        <taxon>Pentapetalae</taxon>
        <taxon>rosids</taxon>
        <taxon>malvids</taxon>
        <taxon>Malvales</taxon>
        <taxon>Malvaceae</taxon>
        <taxon>Malvoideae</taxon>
        <taxon>Hibiscus</taxon>
    </lineage>
</organism>
<feature type="chain" id="PRO_5025644442" evidence="4">
    <location>
        <begin position="37"/>
        <end position="100"/>
    </location>
</feature>
<feature type="signal peptide" evidence="4">
    <location>
        <begin position="1"/>
        <end position="36"/>
    </location>
</feature>
<evidence type="ECO:0000259" key="5">
    <source>
        <dbReference type="SMART" id="SM00499"/>
    </source>
</evidence>
<dbReference type="EMBL" id="VEPZ02001111">
    <property type="protein sequence ID" value="KAE8694251.1"/>
    <property type="molecule type" value="Genomic_DNA"/>
</dbReference>
<dbReference type="Pfam" id="PF14368">
    <property type="entry name" value="LTP_2"/>
    <property type="match status" value="1"/>
</dbReference>
<dbReference type="InterPro" id="IPR036312">
    <property type="entry name" value="Bifun_inhib/LTP/seed_sf"/>
</dbReference>
<keyword evidence="4" id="KW-0732">Signal</keyword>
<dbReference type="Proteomes" id="UP000436088">
    <property type="component" value="Unassembled WGS sequence"/>
</dbReference>
<evidence type="ECO:0000256" key="3">
    <source>
        <dbReference type="ARBA" id="ARBA00038300"/>
    </source>
</evidence>
<gene>
    <name evidence="6" type="ORF">F3Y22_tig00110785pilonHSYRG00098</name>
</gene>
<name>A0A6A2ZQF8_HIBSY</name>
<evidence type="ECO:0000313" key="6">
    <source>
        <dbReference type="EMBL" id="KAE8694251.1"/>
    </source>
</evidence>
<sequence>MVSLKSQISLSSHSSAAALLMLVVATAVLQSQTAESQSCPTELTSLNVCAPFVVPGAAVTAPSIDCCNALQSVHHDCLCSTLQIASRLPSQCNIPPLTCA</sequence>
<dbReference type="AlphaFoldDB" id="A0A6A2ZQF8"/>
<dbReference type="OrthoDB" id="1873458at2759"/>
<evidence type="ECO:0000256" key="4">
    <source>
        <dbReference type="SAM" id="SignalP"/>
    </source>
</evidence>
<proteinExistence type="inferred from homology"/>
<comment type="subcellular location">
    <subcellularLocation>
        <location evidence="1">Secreted</location>
    </subcellularLocation>
</comment>
<keyword evidence="7" id="KW-1185">Reference proteome</keyword>
<keyword evidence="2" id="KW-0964">Secreted</keyword>
<comment type="similarity">
    <text evidence="3">Belongs to the A9/FIL1 family.</text>
</comment>
<evidence type="ECO:0000256" key="2">
    <source>
        <dbReference type="ARBA" id="ARBA00022525"/>
    </source>
</evidence>
<dbReference type="InterPro" id="IPR016140">
    <property type="entry name" value="Bifunc_inhib/LTP/seed_store"/>
</dbReference>